<sequence length="204" mass="24010">MIKNIIFDYGDIFINLDKPATARELHKLGIDDFTPEMVAKNQAYEKGLISTESFVDFYHQEFPNTTKKALIDAWNAILLDCPKHRLDFIKQLAKDKKYRLFLLSNTNDLHISWIQKDWGMELYDDFKVNFEQFYLSHEIHMRKPDTNIYEFVLQENNLKAAETLFIDDTAENTDAAKTLGIHVWNLMPGKEDVVDLFTHKKELF</sequence>
<dbReference type="SFLD" id="SFLDS00003">
    <property type="entry name" value="Haloacid_Dehalogenase"/>
    <property type="match status" value="1"/>
</dbReference>
<dbReference type="AlphaFoldDB" id="A9DYS0"/>
<dbReference type="OrthoDB" id="9797415at2"/>
<dbReference type="Gene3D" id="3.40.50.1000">
    <property type="entry name" value="HAD superfamily/HAD-like"/>
    <property type="match status" value="1"/>
</dbReference>
<dbReference type="PANTHER" id="PTHR43611:SF3">
    <property type="entry name" value="FLAVIN MONONUCLEOTIDE HYDROLASE 1, CHLOROPLATIC"/>
    <property type="match status" value="1"/>
</dbReference>
<dbReference type="InterPro" id="IPR023198">
    <property type="entry name" value="PGP-like_dom2"/>
</dbReference>
<evidence type="ECO:0000313" key="1">
    <source>
        <dbReference type="EMBL" id="EDP96171.1"/>
    </source>
</evidence>
<comment type="caution">
    <text evidence="1">The sequence shown here is derived from an EMBL/GenBank/DDBJ whole genome shotgun (WGS) entry which is preliminary data.</text>
</comment>
<dbReference type="Gene3D" id="1.10.150.240">
    <property type="entry name" value="Putative phosphatase, domain 2"/>
    <property type="match status" value="1"/>
</dbReference>
<dbReference type="STRING" id="391587.KAOT1_08378"/>
<dbReference type="SFLD" id="SFLDG01129">
    <property type="entry name" value="C1.5:_HAD__Beta-PGM__Phosphata"/>
    <property type="match status" value="1"/>
</dbReference>
<dbReference type="PANTHER" id="PTHR43611">
    <property type="entry name" value="ALPHA-D-GLUCOSE 1-PHOSPHATE PHOSPHATASE"/>
    <property type="match status" value="1"/>
</dbReference>
<proteinExistence type="predicted"/>
<dbReference type="HOGENOM" id="CLU_045011_9_5_10"/>
<dbReference type="InterPro" id="IPR041492">
    <property type="entry name" value="HAD_2"/>
</dbReference>
<dbReference type="RefSeq" id="WP_007094241.1">
    <property type="nucleotide sequence ID" value="NZ_CP142125.1"/>
</dbReference>
<dbReference type="GO" id="GO:0016787">
    <property type="term" value="F:hydrolase activity"/>
    <property type="evidence" value="ECO:0007669"/>
    <property type="project" value="UniProtKB-KW"/>
</dbReference>
<name>A9DYS0_9FLAO</name>
<dbReference type="InterPro" id="IPR036412">
    <property type="entry name" value="HAD-like_sf"/>
</dbReference>
<protein>
    <submittedName>
        <fullName evidence="1">Putative haloacid dehalogenase-type hydrolase</fullName>
    </submittedName>
</protein>
<dbReference type="EMBL" id="ABIB01000005">
    <property type="protein sequence ID" value="EDP96171.1"/>
    <property type="molecule type" value="Genomic_DNA"/>
</dbReference>
<dbReference type="Proteomes" id="UP000002945">
    <property type="component" value="Unassembled WGS sequence"/>
</dbReference>
<dbReference type="Pfam" id="PF13419">
    <property type="entry name" value="HAD_2"/>
    <property type="match status" value="1"/>
</dbReference>
<keyword evidence="1" id="KW-0378">Hydrolase</keyword>
<dbReference type="eggNOG" id="COG1011">
    <property type="taxonomic scope" value="Bacteria"/>
</dbReference>
<dbReference type="CDD" id="cd02603">
    <property type="entry name" value="HAD_sEH-N_like"/>
    <property type="match status" value="1"/>
</dbReference>
<dbReference type="InterPro" id="IPR006439">
    <property type="entry name" value="HAD-SF_hydro_IA"/>
</dbReference>
<gene>
    <name evidence="1" type="ORF">KAOT1_08378</name>
</gene>
<dbReference type="SUPFAM" id="SSF56784">
    <property type="entry name" value="HAD-like"/>
    <property type="match status" value="1"/>
</dbReference>
<organism evidence="1 2">
    <name type="scientific">Kordia algicida OT-1</name>
    <dbReference type="NCBI Taxonomy" id="391587"/>
    <lineage>
        <taxon>Bacteria</taxon>
        <taxon>Pseudomonadati</taxon>
        <taxon>Bacteroidota</taxon>
        <taxon>Flavobacteriia</taxon>
        <taxon>Flavobacteriales</taxon>
        <taxon>Flavobacteriaceae</taxon>
        <taxon>Kordia</taxon>
    </lineage>
</organism>
<accession>A9DYS0</accession>
<dbReference type="InterPro" id="IPR023214">
    <property type="entry name" value="HAD_sf"/>
</dbReference>
<keyword evidence="2" id="KW-1185">Reference proteome</keyword>
<dbReference type="NCBIfam" id="TIGR01509">
    <property type="entry name" value="HAD-SF-IA-v3"/>
    <property type="match status" value="1"/>
</dbReference>
<reference evidence="1 2" key="1">
    <citation type="journal article" date="2011" name="J. Bacteriol.">
        <title>Genome sequence of the algicidal bacterium Kordia algicida OT-1.</title>
        <authorList>
            <person name="Lee H.S."/>
            <person name="Kang S.G."/>
            <person name="Kwon K.K."/>
            <person name="Lee J.H."/>
            <person name="Kim S.J."/>
        </authorList>
    </citation>
    <scope>NUCLEOTIDE SEQUENCE [LARGE SCALE GENOMIC DNA]</scope>
    <source>
        <strain evidence="1 2">OT-1</strain>
    </source>
</reference>
<evidence type="ECO:0000313" key="2">
    <source>
        <dbReference type="Proteomes" id="UP000002945"/>
    </source>
</evidence>